<accession>A0A1B9B951</accession>
<dbReference type="AlphaFoldDB" id="A0A1B9B951"/>
<name>A0A1B9B951_9BACI</name>
<proteinExistence type="predicted"/>
<protein>
    <submittedName>
        <fullName evidence="2">Uncharacterized protein</fullName>
    </submittedName>
</protein>
<dbReference type="InterPro" id="IPR035406">
    <property type="entry name" value="DUF5412"/>
</dbReference>
<evidence type="ECO:0000313" key="3">
    <source>
        <dbReference type="Proteomes" id="UP000092578"/>
    </source>
</evidence>
<gene>
    <name evidence="2" type="ORF">A8F95_02635</name>
</gene>
<comment type="caution">
    <text evidence="2">The sequence shown here is derived from an EMBL/GenBank/DDBJ whole genome shotgun (WGS) entry which is preliminary data.</text>
</comment>
<dbReference type="Proteomes" id="UP000092578">
    <property type="component" value="Unassembled WGS sequence"/>
</dbReference>
<evidence type="ECO:0000313" key="2">
    <source>
        <dbReference type="EMBL" id="OCA92610.1"/>
    </source>
</evidence>
<organism evidence="2 3">
    <name type="scientific">Pseudobacillus wudalianchiensis</name>
    <dbReference type="NCBI Taxonomy" id="1743143"/>
    <lineage>
        <taxon>Bacteria</taxon>
        <taxon>Bacillati</taxon>
        <taxon>Bacillota</taxon>
        <taxon>Bacilli</taxon>
        <taxon>Bacillales</taxon>
        <taxon>Bacillaceae</taxon>
        <taxon>Pseudobacillus</taxon>
    </lineage>
</organism>
<feature type="transmembrane region" description="Helical" evidence="1">
    <location>
        <begin position="111"/>
        <end position="134"/>
    </location>
</feature>
<keyword evidence="3" id="KW-1185">Reference proteome</keyword>
<feature type="transmembrane region" description="Helical" evidence="1">
    <location>
        <begin position="68"/>
        <end position="91"/>
    </location>
</feature>
<dbReference type="EMBL" id="MAYT01000001">
    <property type="protein sequence ID" value="OCA92610.1"/>
    <property type="molecule type" value="Genomic_DNA"/>
</dbReference>
<feature type="transmembrane region" description="Helical" evidence="1">
    <location>
        <begin position="38"/>
        <end position="56"/>
    </location>
</feature>
<keyword evidence="1" id="KW-0472">Membrane</keyword>
<dbReference type="RefSeq" id="WP_065409100.1">
    <property type="nucleotide sequence ID" value="NZ_MAYT01000001.1"/>
</dbReference>
<evidence type="ECO:0000256" key="1">
    <source>
        <dbReference type="SAM" id="Phobius"/>
    </source>
</evidence>
<feature type="transmembrane region" description="Helical" evidence="1">
    <location>
        <begin position="9"/>
        <end position="32"/>
    </location>
</feature>
<reference evidence="3" key="1">
    <citation type="submission" date="2016-05" db="EMBL/GenBank/DDBJ databases">
        <authorList>
            <person name="Liu B."/>
            <person name="Wang J."/>
            <person name="Zhu Y."/>
            <person name="Liu G."/>
            <person name="Chen Q."/>
            <person name="Chen Z."/>
            <person name="Lan J."/>
            <person name="Che J."/>
            <person name="Ge C."/>
            <person name="Shi H."/>
            <person name="Pan Z."/>
            <person name="Liu X."/>
        </authorList>
    </citation>
    <scope>NUCLEOTIDE SEQUENCE [LARGE SCALE GENOMIC DNA]</scope>
    <source>
        <strain evidence="3">FJAT-27215</strain>
    </source>
</reference>
<keyword evidence="1" id="KW-1133">Transmembrane helix</keyword>
<keyword evidence="1" id="KW-0812">Transmembrane</keyword>
<sequence length="174" mass="19871">MVNLFNKWAFYLSLLWLILSIHLVYSSLYVTWSYAPPSYVLWFLSVLTLILGLIGFKDKTNSASKLRSWFTVIISSILALVLFLGVIRLVIISEEKISSTHSPDGKYTINLYLVNGGATTAYEVLGVIDGPLWFSKKIYNDYRMDQADVEWKNNYTIAINGHILNLKRGETYSD</sequence>
<dbReference type="Pfam" id="PF17428">
    <property type="entry name" value="DUF5412"/>
    <property type="match status" value="1"/>
</dbReference>